<dbReference type="OrthoDB" id="2020995at2759"/>
<keyword evidence="6" id="KW-0175">Coiled coil</keyword>
<evidence type="ECO:0000313" key="9">
    <source>
        <dbReference type="EMBL" id="KAE8075665.1"/>
    </source>
</evidence>
<dbReference type="InterPro" id="IPR003657">
    <property type="entry name" value="WRKY_dom"/>
</dbReference>
<reference evidence="9 10" key="1">
    <citation type="submission" date="2019-06" db="EMBL/GenBank/DDBJ databases">
        <title>A chromosomal-level reference genome of Carpinus fangiana (Coryloideae, Betulaceae).</title>
        <authorList>
            <person name="Yang X."/>
            <person name="Wang Z."/>
            <person name="Zhang L."/>
            <person name="Hao G."/>
            <person name="Liu J."/>
            <person name="Yang Y."/>
        </authorList>
    </citation>
    <scope>NUCLEOTIDE SEQUENCE [LARGE SCALE GENOMIC DNA]</scope>
    <source>
        <strain evidence="9">Cfa_2016G</strain>
        <tissue evidence="9">Leaf</tissue>
    </source>
</reference>
<dbReference type="GO" id="GO:0043565">
    <property type="term" value="F:sequence-specific DNA binding"/>
    <property type="evidence" value="ECO:0007669"/>
    <property type="project" value="InterPro"/>
</dbReference>
<protein>
    <recommendedName>
        <fullName evidence="8">WRKY domain-containing protein</fullName>
    </recommendedName>
</protein>
<keyword evidence="10" id="KW-1185">Reference proteome</keyword>
<evidence type="ECO:0000259" key="8">
    <source>
        <dbReference type="PROSITE" id="PS50811"/>
    </source>
</evidence>
<dbReference type="GO" id="GO:0003700">
    <property type="term" value="F:DNA-binding transcription factor activity"/>
    <property type="evidence" value="ECO:0007669"/>
    <property type="project" value="InterPro"/>
</dbReference>
<keyword evidence="4" id="KW-0804">Transcription</keyword>
<dbReference type="EMBL" id="CM017326">
    <property type="protein sequence ID" value="KAE8075665.1"/>
    <property type="molecule type" value="Genomic_DNA"/>
</dbReference>
<dbReference type="Gene3D" id="2.20.25.80">
    <property type="entry name" value="WRKY domain"/>
    <property type="match status" value="1"/>
</dbReference>
<keyword evidence="2" id="KW-0805">Transcription regulation</keyword>
<dbReference type="SUPFAM" id="SSF118290">
    <property type="entry name" value="WRKY DNA-binding domain"/>
    <property type="match status" value="1"/>
</dbReference>
<evidence type="ECO:0000256" key="7">
    <source>
        <dbReference type="SAM" id="MobiDB-lite"/>
    </source>
</evidence>
<evidence type="ECO:0000256" key="5">
    <source>
        <dbReference type="ARBA" id="ARBA00023242"/>
    </source>
</evidence>
<evidence type="ECO:0000256" key="4">
    <source>
        <dbReference type="ARBA" id="ARBA00023163"/>
    </source>
</evidence>
<evidence type="ECO:0000313" key="10">
    <source>
        <dbReference type="Proteomes" id="UP000327013"/>
    </source>
</evidence>
<dbReference type="AlphaFoldDB" id="A0A5N6R9E5"/>
<dbReference type="InterPro" id="IPR044810">
    <property type="entry name" value="WRKY_plant"/>
</dbReference>
<dbReference type="GO" id="GO:0005634">
    <property type="term" value="C:nucleus"/>
    <property type="evidence" value="ECO:0007669"/>
    <property type="project" value="UniProtKB-SubCell"/>
</dbReference>
<dbReference type="Pfam" id="PF03106">
    <property type="entry name" value="WRKY"/>
    <property type="match status" value="1"/>
</dbReference>
<feature type="domain" description="WRKY" evidence="8">
    <location>
        <begin position="319"/>
        <end position="385"/>
    </location>
</feature>
<organism evidence="9 10">
    <name type="scientific">Carpinus fangiana</name>
    <dbReference type="NCBI Taxonomy" id="176857"/>
    <lineage>
        <taxon>Eukaryota</taxon>
        <taxon>Viridiplantae</taxon>
        <taxon>Streptophyta</taxon>
        <taxon>Embryophyta</taxon>
        <taxon>Tracheophyta</taxon>
        <taxon>Spermatophyta</taxon>
        <taxon>Magnoliopsida</taxon>
        <taxon>eudicotyledons</taxon>
        <taxon>Gunneridae</taxon>
        <taxon>Pentapetalae</taxon>
        <taxon>rosids</taxon>
        <taxon>fabids</taxon>
        <taxon>Fagales</taxon>
        <taxon>Betulaceae</taxon>
        <taxon>Carpinus</taxon>
    </lineage>
</organism>
<name>A0A5N6R9E5_9ROSI</name>
<feature type="coiled-coil region" evidence="6">
    <location>
        <begin position="147"/>
        <end position="188"/>
    </location>
</feature>
<accession>A0A5N6R9E5</accession>
<comment type="subcellular location">
    <subcellularLocation>
        <location evidence="1">Nucleus</location>
    </subcellularLocation>
</comment>
<evidence type="ECO:0000256" key="3">
    <source>
        <dbReference type="ARBA" id="ARBA00023125"/>
    </source>
</evidence>
<feature type="region of interest" description="Disordered" evidence="7">
    <location>
        <begin position="560"/>
        <end position="583"/>
    </location>
</feature>
<feature type="region of interest" description="Disordered" evidence="7">
    <location>
        <begin position="229"/>
        <end position="262"/>
    </location>
</feature>
<sequence>MAKGSGLSIDSADPFGFFQHRPIVLNSFPEDNNRNIHKWKLSAMDATTLNRSPPPTIQFPLNLNCSHHRQESPPPSDDKRMVIDEMDFFAKKTHDSNDAVSTDAGKNDFHGPTSLEFNVNTGLNLLTTNTSSDQSLVDDGISPNVEDKRAKLELAVLRAEYERMKGENQRLKETLNQVTTNYNALQMHLVTFKHKKTEENGMPDAKVEGKDIVVPRQFMDLRLATNGNIADENSLSSSEGRSHERSGSPGTNGEVKASKEGIVFDQDKKELLGCKTGREDSPDQGWAPNSKLPRFNSPKDVDQTEATMRKARVSVRARSEAAMITDGCQWRKYGQKMAKGNPCPRAYYRCTMANGCPVRKQVQRCAEDRTILITTYEGNHSHPLPPNAMAMASTTSSAAKMLLSGSMSSADGIMNSNFLTRTLLPCSSSMATISASAPFPTVTLDLTQSPNPLQFQRPQSQFQIPLLPQIFGQALQNQSKFSGLQMSQDMDPAQLSHQLQALPTNQGGQQNSISDTVSAATAAIAADPNFTAALAAAITSIIGGSGAHTNNICGNNANSTTTTSSNGNITSTTSNSNSSFQGK</sequence>
<proteinExistence type="predicted"/>
<dbReference type="PANTHER" id="PTHR31429">
    <property type="entry name" value="WRKY TRANSCRIPTION FACTOR 36-RELATED"/>
    <property type="match status" value="1"/>
</dbReference>
<dbReference type="PROSITE" id="PS50811">
    <property type="entry name" value="WRKY"/>
    <property type="match status" value="1"/>
</dbReference>
<gene>
    <name evidence="9" type="ORF">FH972_014359</name>
</gene>
<keyword evidence="5" id="KW-0539">Nucleus</keyword>
<evidence type="ECO:0000256" key="1">
    <source>
        <dbReference type="ARBA" id="ARBA00004123"/>
    </source>
</evidence>
<evidence type="ECO:0000256" key="6">
    <source>
        <dbReference type="SAM" id="Coils"/>
    </source>
</evidence>
<dbReference type="PANTHER" id="PTHR31429:SF50">
    <property type="entry name" value="WRKY DOMAIN-CONTAINING PROTEIN"/>
    <property type="match status" value="1"/>
</dbReference>
<dbReference type="Proteomes" id="UP000327013">
    <property type="component" value="Chromosome 6"/>
</dbReference>
<dbReference type="SMART" id="SM00774">
    <property type="entry name" value="WRKY"/>
    <property type="match status" value="1"/>
</dbReference>
<dbReference type="FunFam" id="2.20.25.80:FF:000002">
    <property type="entry name" value="probable WRKY transcription factor 31"/>
    <property type="match status" value="1"/>
</dbReference>
<feature type="region of interest" description="Disordered" evidence="7">
    <location>
        <begin position="274"/>
        <end position="304"/>
    </location>
</feature>
<evidence type="ECO:0000256" key="2">
    <source>
        <dbReference type="ARBA" id="ARBA00023015"/>
    </source>
</evidence>
<keyword evidence="3" id="KW-0238">DNA-binding</keyword>
<dbReference type="InterPro" id="IPR036576">
    <property type="entry name" value="WRKY_dom_sf"/>
</dbReference>